<accession>A0ABP9D0W5</accession>
<proteinExistence type="inferred from homology"/>
<comment type="similarity">
    <text evidence="1 3">Belongs to the type-B carboxylesterase/lipase family.</text>
</comment>
<dbReference type="EC" id="3.1.1.-" evidence="3"/>
<evidence type="ECO:0000259" key="5">
    <source>
        <dbReference type="Pfam" id="PF00135"/>
    </source>
</evidence>
<dbReference type="PANTHER" id="PTHR11559">
    <property type="entry name" value="CARBOXYLESTERASE"/>
    <property type="match status" value="1"/>
</dbReference>
<dbReference type="RefSeq" id="WP_345602875.1">
    <property type="nucleotide sequence ID" value="NZ_BAABKQ010000001.1"/>
</dbReference>
<evidence type="ECO:0000256" key="2">
    <source>
        <dbReference type="ARBA" id="ARBA00022801"/>
    </source>
</evidence>
<dbReference type="InterPro" id="IPR019826">
    <property type="entry name" value="Carboxylesterase_B_AS"/>
</dbReference>
<evidence type="ECO:0000256" key="3">
    <source>
        <dbReference type="RuleBase" id="RU361235"/>
    </source>
</evidence>
<name>A0ABP9D0W5_9ACTN</name>
<organism evidence="6 7">
    <name type="scientific">Tomitella cavernea</name>
    <dbReference type="NCBI Taxonomy" id="1387982"/>
    <lineage>
        <taxon>Bacteria</taxon>
        <taxon>Bacillati</taxon>
        <taxon>Actinomycetota</taxon>
        <taxon>Actinomycetes</taxon>
        <taxon>Mycobacteriales</taxon>
        <taxon>Tomitella</taxon>
    </lineage>
</organism>
<dbReference type="PROSITE" id="PS00122">
    <property type="entry name" value="CARBOXYLESTERASE_B_1"/>
    <property type="match status" value="1"/>
</dbReference>
<evidence type="ECO:0000313" key="7">
    <source>
        <dbReference type="Proteomes" id="UP001500839"/>
    </source>
</evidence>
<gene>
    <name evidence="6" type="ORF">GCM10023353_35520</name>
</gene>
<feature type="domain" description="Carboxylesterase type B" evidence="5">
    <location>
        <begin position="4"/>
        <end position="480"/>
    </location>
</feature>
<dbReference type="InterPro" id="IPR029058">
    <property type="entry name" value="AB_hydrolase_fold"/>
</dbReference>
<dbReference type="InterPro" id="IPR050309">
    <property type="entry name" value="Type-B_Carboxylest/Lipase"/>
</dbReference>
<dbReference type="Pfam" id="PF00135">
    <property type="entry name" value="COesterase"/>
    <property type="match status" value="1"/>
</dbReference>
<keyword evidence="2 3" id="KW-0378">Hydrolase</keyword>
<comment type="caution">
    <text evidence="6">The sequence shown here is derived from an EMBL/GenBank/DDBJ whole genome shotgun (WGS) entry which is preliminary data.</text>
</comment>
<protein>
    <recommendedName>
        <fullName evidence="3">Carboxylic ester hydrolase</fullName>
        <ecNumber evidence="3">3.1.1.-</ecNumber>
    </recommendedName>
</protein>
<evidence type="ECO:0000256" key="4">
    <source>
        <dbReference type="SAM" id="MobiDB-lite"/>
    </source>
</evidence>
<dbReference type="Proteomes" id="UP001500839">
    <property type="component" value="Unassembled WGS sequence"/>
</dbReference>
<reference evidence="7" key="1">
    <citation type="journal article" date="2019" name="Int. J. Syst. Evol. Microbiol.">
        <title>The Global Catalogue of Microorganisms (GCM) 10K type strain sequencing project: providing services to taxonomists for standard genome sequencing and annotation.</title>
        <authorList>
            <consortium name="The Broad Institute Genomics Platform"/>
            <consortium name="The Broad Institute Genome Sequencing Center for Infectious Disease"/>
            <person name="Wu L."/>
            <person name="Ma J."/>
        </authorList>
    </citation>
    <scope>NUCLEOTIDE SEQUENCE [LARGE SCALE GENOMIC DNA]</scope>
    <source>
        <strain evidence="7">JCM 18542</strain>
    </source>
</reference>
<evidence type="ECO:0000313" key="6">
    <source>
        <dbReference type="EMBL" id="GAA4823624.1"/>
    </source>
</evidence>
<sequence>MDVVVETAAGAVRGVRGAQHGHAQHENGHEQAQVTAFKGIPFAAPPYGENRFAPPQPVVPWEGVRDALDYGPTPPKPPYRAPIDALLPEPSIPGEDVLNLNVWSPDTGSVGLPVLVWIHGGAFVNGTGAVPLYDGSAFARSGVVCVTVNYRLGAEGFALLPDAPGIAPANRGLLDQVAALEWVRDNIAAFGGDPRRVTVAGESAGAMSVTALMAMPAADGLFQRAITQSGAGHHAMRPETARTVTAALAESLGVAATAEGLGAVPIAEFIGAQRALSERIAEQPDPVRWGEIAVDGMAFEPCVDGSVLPGRPIDRIAGGAGASVGLLTGTNADEFALFTVPFGLDAAMTEAGVRGLAASMGLDADEAVGAYAAAGSAVPPEQRAGALFMALMRDVFFRIPAIRVAEARAVHGAGSFVYEFGWRSPELGGRLGAAHAMELGFVFDTLAHPDARPMTGPNPPQHLADAMHGAWVRFIESGHPGWDEYGARRTVRMFGHGIAGGGAGDDGEVGDGGPTVVDDPGASTRALWEGRR</sequence>
<dbReference type="Gene3D" id="3.40.50.1820">
    <property type="entry name" value="alpha/beta hydrolase"/>
    <property type="match status" value="1"/>
</dbReference>
<dbReference type="SUPFAM" id="SSF53474">
    <property type="entry name" value="alpha/beta-Hydrolases"/>
    <property type="match status" value="1"/>
</dbReference>
<keyword evidence="7" id="KW-1185">Reference proteome</keyword>
<dbReference type="EMBL" id="BAABKQ010000001">
    <property type="protein sequence ID" value="GAA4823624.1"/>
    <property type="molecule type" value="Genomic_DNA"/>
</dbReference>
<evidence type="ECO:0000256" key="1">
    <source>
        <dbReference type="ARBA" id="ARBA00005964"/>
    </source>
</evidence>
<feature type="region of interest" description="Disordered" evidence="4">
    <location>
        <begin position="501"/>
        <end position="532"/>
    </location>
</feature>
<dbReference type="InterPro" id="IPR002018">
    <property type="entry name" value="CarbesteraseB"/>
</dbReference>